<evidence type="ECO:0000256" key="6">
    <source>
        <dbReference type="SAM" id="MobiDB-lite"/>
    </source>
</evidence>
<dbReference type="Pfam" id="PF00169">
    <property type="entry name" value="PH"/>
    <property type="match status" value="1"/>
</dbReference>
<dbReference type="PANTHER" id="PTHR23319">
    <property type="entry name" value="GRAM DOMAIN CONTAINING 1B, ISOFORM E"/>
    <property type="match status" value="1"/>
</dbReference>
<dbReference type="InterPro" id="IPR051482">
    <property type="entry name" value="Cholesterol_transport"/>
</dbReference>
<protein>
    <submittedName>
        <fullName evidence="9">SNF1-interacting protein</fullName>
    </submittedName>
</protein>
<dbReference type="InterPro" id="IPR004148">
    <property type="entry name" value="BAR_dom"/>
</dbReference>
<feature type="compositionally biased region" description="Basic and acidic residues" evidence="6">
    <location>
        <begin position="1602"/>
        <end position="1619"/>
    </location>
</feature>
<dbReference type="InterPro" id="IPR031968">
    <property type="entry name" value="VASt"/>
</dbReference>
<comment type="caution">
    <text evidence="9">The sequence shown here is derived from an EMBL/GenBank/DDBJ whole genome shotgun (WGS) entry which is preliminary data.</text>
</comment>
<feature type="region of interest" description="Disordered" evidence="6">
    <location>
        <begin position="1602"/>
        <end position="1640"/>
    </location>
</feature>
<dbReference type="GO" id="GO:0032541">
    <property type="term" value="C:cortical endoplasmic reticulum"/>
    <property type="evidence" value="ECO:0007669"/>
    <property type="project" value="TreeGrafter"/>
</dbReference>
<keyword evidence="10" id="KW-1185">Reference proteome</keyword>
<dbReference type="GO" id="GO:0005739">
    <property type="term" value="C:mitochondrion"/>
    <property type="evidence" value="ECO:0007669"/>
    <property type="project" value="TreeGrafter"/>
</dbReference>
<dbReference type="InterPro" id="IPR004182">
    <property type="entry name" value="GRAM"/>
</dbReference>
<dbReference type="OrthoDB" id="10070851at2759"/>
<evidence type="ECO:0000256" key="5">
    <source>
        <dbReference type="ARBA" id="ARBA00023136"/>
    </source>
</evidence>
<dbReference type="Gene3D" id="1.20.1270.60">
    <property type="entry name" value="Arfaptin homology (AH) domain/BAR domain"/>
    <property type="match status" value="1"/>
</dbReference>
<feature type="compositionally biased region" description="Polar residues" evidence="6">
    <location>
        <begin position="323"/>
        <end position="347"/>
    </location>
</feature>
<dbReference type="PROSITE" id="PS51778">
    <property type="entry name" value="VAST"/>
    <property type="match status" value="1"/>
</dbReference>
<keyword evidence="5" id="KW-0472">Membrane</keyword>
<evidence type="ECO:0000313" key="10">
    <source>
        <dbReference type="Proteomes" id="UP000726737"/>
    </source>
</evidence>
<gene>
    <name evidence="9" type="primary">SIP3</name>
    <name evidence="9" type="ORF">BG011_007638</name>
</gene>
<dbReference type="GO" id="GO:0005789">
    <property type="term" value="C:endoplasmic reticulum membrane"/>
    <property type="evidence" value="ECO:0007669"/>
    <property type="project" value="TreeGrafter"/>
</dbReference>
<dbReference type="Pfam" id="PF16016">
    <property type="entry name" value="VASt"/>
    <property type="match status" value="1"/>
</dbReference>
<evidence type="ECO:0000313" key="9">
    <source>
        <dbReference type="EMBL" id="KAG0251385.1"/>
    </source>
</evidence>
<dbReference type="InterPro" id="IPR011993">
    <property type="entry name" value="PH-like_dom_sf"/>
</dbReference>
<feature type="compositionally biased region" description="Polar residues" evidence="6">
    <location>
        <begin position="1249"/>
        <end position="1273"/>
    </location>
</feature>
<feature type="region of interest" description="Disordered" evidence="6">
    <location>
        <begin position="321"/>
        <end position="350"/>
    </location>
</feature>
<evidence type="ECO:0000256" key="1">
    <source>
        <dbReference type="ARBA" id="ARBA00004167"/>
    </source>
</evidence>
<evidence type="ECO:0000256" key="3">
    <source>
        <dbReference type="ARBA" id="ARBA00022692"/>
    </source>
</evidence>
<dbReference type="PANTHER" id="PTHR23319:SF4">
    <property type="entry name" value="GRAM DOMAIN CONTAINING 1B, ISOFORM E"/>
    <property type="match status" value="1"/>
</dbReference>
<proteinExistence type="inferred from homology"/>
<dbReference type="GO" id="GO:0005886">
    <property type="term" value="C:plasma membrane"/>
    <property type="evidence" value="ECO:0007669"/>
    <property type="project" value="TreeGrafter"/>
</dbReference>
<evidence type="ECO:0000256" key="2">
    <source>
        <dbReference type="ARBA" id="ARBA00006582"/>
    </source>
</evidence>
<feature type="region of interest" description="Disordered" evidence="6">
    <location>
        <begin position="663"/>
        <end position="709"/>
    </location>
</feature>
<dbReference type="GO" id="GO:0032366">
    <property type="term" value="P:intracellular sterol transport"/>
    <property type="evidence" value="ECO:0007669"/>
    <property type="project" value="TreeGrafter"/>
</dbReference>
<feature type="compositionally biased region" description="Polar residues" evidence="6">
    <location>
        <begin position="663"/>
        <end position="674"/>
    </location>
</feature>
<reference evidence="9" key="1">
    <citation type="journal article" date="2020" name="Fungal Divers.">
        <title>Resolving the Mortierellaceae phylogeny through synthesis of multi-gene phylogenetics and phylogenomics.</title>
        <authorList>
            <person name="Vandepol N."/>
            <person name="Liber J."/>
            <person name="Desiro A."/>
            <person name="Na H."/>
            <person name="Kennedy M."/>
            <person name="Barry K."/>
            <person name="Grigoriev I.V."/>
            <person name="Miller A.N."/>
            <person name="O'Donnell K."/>
            <person name="Stajich J.E."/>
            <person name="Bonito G."/>
        </authorList>
    </citation>
    <scope>NUCLEOTIDE SEQUENCE</scope>
    <source>
        <strain evidence="9">KOD948</strain>
    </source>
</reference>
<dbReference type="EMBL" id="JAAAJA010000598">
    <property type="protein sequence ID" value="KAG0251385.1"/>
    <property type="molecule type" value="Genomic_DNA"/>
</dbReference>
<feature type="compositionally biased region" description="Polar residues" evidence="6">
    <location>
        <begin position="682"/>
        <end position="693"/>
    </location>
</feature>
<feature type="compositionally biased region" description="Polar residues" evidence="6">
    <location>
        <begin position="1135"/>
        <end position="1161"/>
    </location>
</feature>
<feature type="region of interest" description="Disordered" evidence="6">
    <location>
        <begin position="618"/>
        <end position="641"/>
    </location>
</feature>
<feature type="compositionally biased region" description="Polar residues" evidence="6">
    <location>
        <begin position="700"/>
        <end position="709"/>
    </location>
</feature>
<feature type="domain" description="VASt" evidence="8">
    <location>
        <begin position="963"/>
        <end position="1132"/>
    </location>
</feature>
<sequence>MPPVPANPPSVQPETTTTEGVAAMIPVANITLEDTLLDNPNFRANIKLFEGQVFYIENWLVALVNAEMKFAMKSPSSQYTIPAMKLVGGAFRTTLALKNNYISEVNEKVLKPLSDFLKTDLKDFKDSKKVYDKALEKYESTLAKYNGQSRQKEPSALREEAFQLYDTRKAYIQAAMSCSMLCIKLQDGLDQLVLGVFLDLIATQHDYFSGNADHFGSMALQVLQLKTYMKDHKEASTVSLQELEQNKERYIADAIEYWKPSRSLKCYTNAAPAVKSTIGHAALGPAFAAQVAGQVSIGALLARPATISQFPVAGNRTHPPIPQFQTHQAPNASNTFSSSGNKPTGSASLLLENNPANADALTTDAVIDRTNSGSSLSLPNSAIQQSMLNPIAMSTSTDLDNSTPTTKQGYLNIRIPQPRNRAPVWQRKYFFIQEGEFGFESVVSNPTVGSQVVQSERIAVLLCEVRYGSSSNSMLTLGGAGNPASGSQGLAMVQMERRLCFEVVCATQSYLLQAETEDDLMSWVNTFEAAKRDALLQQNLPRPIEREEPYSPMIPETVNSVFTFSEDGLLGSQGADGSTSNNETEEAKPSGPLGLGWAANVPGVSLLLGSINPSAGKTLSAPDLTNADKTLKQPDPTSAQSEITMNTEASKAEPKSVLAVDTSALTSSQQTKDGSSLPPALNTENLPPSQSRSVVEVVTNPDQPTGHSQQLSEIERLMTSSLHLVPKSMPLPASEIPHYPTELIIRNRELHLRFHRTRVHSKEYVIHSWTCGYLDDSRSDKSIMVYGRVYLTQSGMYFYARGMSMETKRMYRFSSIRGIECEQKDISTEWRIETMDGVQHIFCQFTLSDTEYQVLHLIWTNVHQAKVRLPVKEIFRRTMLITNKPKGTAGSGSLAETESNHLTARDGTMGHNGDFVAESPRGVGSEDALFNADDKDWMDHDGSFPSTLEEPSGPVSCNCPGHLEKIELEQTFKISAKTLNRLLFGAESPIWKEFHERRSNTVQSIGEWSETDGHKSRTVKFLMVVNNPLVKLNHTDCVETHICEVEEEYLRYSYTVKSSVLAMPYSDAFTPVVRYCITFVNKNECKLTCSSGVEWHKNPLVKAMIKGAIIKGTAETVRDLTDIIQLHLEHRKGHASSTAVTGNDISIAGNHTRNDSTNITISLEGPESGSHSILLDPQNQGNDSDISDNRSKDGRTPGARRHTVSVGSRPSRPVYSAARVQGNWPTGEPPSFVPIGSKASRTKLLGRPSRSTLIEQGTSSDGKSNNVDGQGSTHGAEWVKKNLLNLFYAKDEKGKQRVTTGFVYLVLIVSSLVNIWAAFNSQRMLDATWRMKRHEVISSGWDELQGYPEPLHRIINWRHSGNSGSPDDGARNVRVAARAVFLKDVEEQMLSGRLEGFDDERTIDKKSFEIFMDVRDSFRSWPQPLEWFSSDQNVSQSCHSSAPTSTSLERASPTPPTCSQPDLHEERERDTMPARYPWLLPHHRQWATRIIFQRDRVGILRHDLLVTFEVLNQLEHRLLEAEYVNWIMDERSRCRLWERRKKATEGVADQKSPVISKDDDAAMDDENGVPQGEKEARKKTLLKRIETGRGLDAELVNERLGRASDPLDRVADQDKEERNSLPGRNDSNEEGEDVRKQPSFSALVTEDFCRGLENQVKLFMMDSKN</sequence>
<dbReference type="SUPFAM" id="SSF103657">
    <property type="entry name" value="BAR/IMD domain-like"/>
    <property type="match status" value="1"/>
</dbReference>
<dbReference type="Pfam" id="PF16746">
    <property type="entry name" value="BAR_3"/>
    <property type="match status" value="1"/>
</dbReference>
<comment type="similarity">
    <text evidence="2">Belongs to the YSP2 family.</text>
</comment>
<organism evidence="9 10">
    <name type="scientific">Mortierella polycephala</name>
    <dbReference type="NCBI Taxonomy" id="41804"/>
    <lineage>
        <taxon>Eukaryota</taxon>
        <taxon>Fungi</taxon>
        <taxon>Fungi incertae sedis</taxon>
        <taxon>Mucoromycota</taxon>
        <taxon>Mortierellomycotina</taxon>
        <taxon>Mortierellomycetes</taxon>
        <taxon>Mortierellales</taxon>
        <taxon>Mortierellaceae</taxon>
        <taxon>Mortierella</taxon>
    </lineage>
</organism>
<accession>A0A9P6TXF9</accession>
<feature type="region of interest" description="Disordered" evidence="6">
    <location>
        <begin position="1436"/>
        <end position="1467"/>
    </location>
</feature>
<evidence type="ECO:0000259" key="7">
    <source>
        <dbReference type="PROSITE" id="PS50003"/>
    </source>
</evidence>
<evidence type="ECO:0000256" key="4">
    <source>
        <dbReference type="ARBA" id="ARBA00022989"/>
    </source>
</evidence>
<name>A0A9P6TXF9_9FUNG</name>
<keyword evidence="4" id="KW-1133">Transmembrane helix</keyword>
<dbReference type="Gene3D" id="2.30.29.30">
    <property type="entry name" value="Pleckstrin-homology domain (PH domain)/Phosphotyrosine-binding domain (PTB)"/>
    <property type="match status" value="2"/>
</dbReference>
<feature type="compositionally biased region" description="Polar residues" evidence="6">
    <location>
        <begin position="1436"/>
        <end position="1449"/>
    </location>
</feature>
<dbReference type="GO" id="GO:0140268">
    <property type="term" value="C:endoplasmic reticulum-plasma membrane contact site"/>
    <property type="evidence" value="ECO:0007669"/>
    <property type="project" value="TreeGrafter"/>
</dbReference>
<dbReference type="GO" id="GO:0120015">
    <property type="term" value="F:sterol transfer activity"/>
    <property type="evidence" value="ECO:0007669"/>
    <property type="project" value="TreeGrafter"/>
</dbReference>
<feature type="domain" description="PH" evidence="7">
    <location>
        <begin position="404"/>
        <end position="532"/>
    </location>
</feature>
<dbReference type="GO" id="GO:0032934">
    <property type="term" value="F:sterol binding"/>
    <property type="evidence" value="ECO:0007669"/>
    <property type="project" value="TreeGrafter"/>
</dbReference>
<keyword evidence="3" id="KW-0812">Transmembrane</keyword>
<feature type="region of interest" description="Disordered" evidence="6">
    <location>
        <begin position="1556"/>
        <end position="1577"/>
    </location>
</feature>
<dbReference type="InterPro" id="IPR027267">
    <property type="entry name" value="AH/BAR_dom_sf"/>
</dbReference>
<dbReference type="InterPro" id="IPR001849">
    <property type="entry name" value="PH_domain"/>
</dbReference>
<dbReference type="SUPFAM" id="SSF50729">
    <property type="entry name" value="PH domain-like"/>
    <property type="match status" value="1"/>
</dbReference>
<comment type="subcellular location">
    <subcellularLocation>
        <location evidence="1">Membrane</location>
        <topology evidence="1">Single-pass membrane protein</topology>
    </subcellularLocation>
</comment>
<dbReference type="PROSITE" id="PS50003">
    <property type="entry name" value="PH_DOMAIN"/>
    <property type="match status" value="1"/>
</dbReference>
<feature type="region of interest" description="Disordered" evidence="6">
    <location>
        <begin position="569"/>
        <end position="593"/>
    </location>
</feature>
<dbReference type="SMART" id="SM00233">
    <property type="entry name" value="PH"/>
    <property type="match status" value="1"/>
</dbReference>
<dbReference type="Proteomes" id="UP000726737">
    <property type="component" value="Unassembled WGS sequence"/>
</dbReference>
<evidence type="ECO:0000259" key="8">
    <source>
        <dbReference type="PROSITE" id="PS51778"/>
    </source>
</evidence>
<feature type="region of interest" description="Disordered" evidence="6">
    <location>
        <begin position="1135"/>
        <end position="1273"/>
    </location>
</feature>
<dbReference type="Pfam" id="PF02893">
    <property type="entry name" value="GRAM"/>
    <property type="match status" value="1"/>
</dbReference>